<dbReference type="SUPFAM" id="SSF82199">
    <property type="entry name" value="SET domain"/>
    <property type="match status" value="1"/>
</dbReference>
<sequence>MLLPTRWPRRRHLTTIILPTLLFSIQTSAEDILFSTASSQRVQDPFLNPPPSTCPVVQDGSTYDTFPWTYNPPCVNAVIPNKNGLGIHQTFCAYTNTYYNNGRGISFVVSPEVAASITSETFSLGVGGLEGMVGEEMGMWEIDKAGSGKGKGLFATNDVAGIFAGEKVIVQTPALFVDKALMGTPSTARRQFVLAKAVEQLPETTRKMVRILHANRDGSVEDVVTTNGVSVEWPWVDENPKLFALIPEVARINHACRPNTSWRFDDYTLSFEIFALRDIKPGEEITRSYGFERQPHAQRLESLRENHGFTCACRLCTANATTIEASNRRLTQIADLKAVLPTSQSDIPQLIGLLPDLISLLEEEELVDELQLYEEILAYTWSSFGIEDRARYWAGRASQHWAVMAGRESWEAKRCADMEKDVKGHSTWMSWDGEDPWEGVGEGHPWDEKDHAHEHDHEH</sequence>
<evidence type="ECO:0000259" key="3">
    <source>
        <dbReference type="PROSITE" id="PS50280"/>
    </source>
</evidence>
<dbReference type="Pfam" id="PF00856">
    <property type="entry name" value="SET"/>
    <property type="match status" value="1"/>
</dbReference>
<feature type="compositionally biased region" description="Basic and acidic residues" evidence="1">
    <location>
        <begin position="444"/>
        <end position="459"/>
    </location>
</feature>
<dbReference type="CDD" id="cd20071">
    <property type="entry name" value="SET_SMYD"/>
    <property type="match status" value="1"/>
</dbReference>
<dbReference type="PANTHER" id="PTHR47332">
    <property type="entry name" value="SET DOMAIN-CONTAINING PROTEIN 5"/>
    <property type="match status" value="1"/>
</dbReference>
<name>A0A6A5KTE7_9PLEO</name>
<dbReference type="PROSITE" id="PS50280">
    <property type="entry name" value="SET"/>
    <property type="match status" value="1"/>
</dbReference>
<dbReference type="PANTHER" id="PTHR47332:SF6">
    <property type="entry name" value="SET DOMAIN-CONTAINING PROTEIN"/>
    <property type="match status" value="1"/>
</dbReference>
<gene>
    <name evidence="4" type="ORF">BDW02DRAFT_565678</name>
</gene>
<keyword evidence="5" id="KW-1185">Reference proteome</keyword>
<evidence type="ECO:0000313" key="4">
    <source>
        <dbReference type="EMBL" id="KAF1837754.1"/>
    </source>
</evidence>
<proteinExistence type="predicted"/>
<dbReference type="AlphaFoldDB" id="A0A6A5KTE7"/>
<accession>A0A6A5KTE7</accession>
<dbReference type="Gene3D" id="2.170.270.10">
    <property type="entry name" value="SET domain"/>
    <property type="match status" value="1"/>
</dbReference>
<dbReference type="InterPro" id="IPR046341">
    <property type="entry name" value="SET_dom_sf"/>
</dbReference>
<feature type="signal peptide" evidence="2">
    <location>
        <begin position="1"/>
        <end position="29"/>
    </location>
</feature>
<evidence type="ECO:0000256" key="2">
    <source>
        <dbReference type="SAM" id="SignalP"/>
    </source>
</evidence>
<keyword evidence="2" id="KW-0732">Signal</keyword>
<dbReference type="SMART" id="SM00317">
    <property type="entry name" value="SET"/>
    <property type="match status" value="1"/>
</dbReference>
<feature type="chain" id="PRO_5025546670" evidence="2">
    <location>
        <begin position="30"/>
        <end position="459"/>
    </location>
</feature>
<feature type="domain" description="SET" evidence="3">
    <location>
        <begin position="138"/>
        <end position="290"/>
    </location>
</feature>
<reference evidence="4" key="1">
    <citation type="submission" date="2020-01" db="EMBL/GenBank/DDBJ databases">
        <authorList>
            <consortium name="DOE Joint Genome Institute"/>
            <person name="Haridas S."/>
            <person name="Albert R."/>
            <person name="Binder M."/>
            <person name="Bloem J."/>
            <person name="Labutti K."/>
            <person name="Salamov A."/>
            <person name="Andreopoulos B."/>
            <person name="Baker S.E."/>
            <person name="Barry K."/>
            <person name="Bills G."/>
            <person name="Bluhm B.H."/>
            <person name="Cannon C."/>
            <person name="Castanera R."/>
            <person name="Culley D.E."/>
            <person name="Daum C."/>
            <person name="Ezra D."/>
            <person name="Gonzalez J.B."/>
            <person name="Henrissat B."/>
            <person name="Kuo A."/>
            <person name="Liang C."/>
            <person name="Lipzen A."/>
            <person name="Lutzoni F."/>
            <person name="Magnuson J."/>
            <person name="Mondo S."/>
            <person name="Nolan M."/>
            <person name="Ohm R."/>
            <person name="Pangilinan J."/>
            <person name="Park H.-J."/>
            <person name="Ramirez L."/>
            <person name="Alfaro M."/>
            <person name="Sun H."/>
            <person name="Tritt A."/>
            <person name="Yoshinaga Y."/>
            <person name="Zwiers L.-H."/>
            <person name="Turgeon B.G."/>
            <person name="Goodwin S.B."/>
            <person name="Spatafora J.W."/>
            <person name="Crous P.W."/>
            <person name="Grigoriev I.V."/>
        </authorList>
    </citation>
    <scope>NUCLEOTIDE SEQUENCE</scope>
    <source>
        <strain evidence="4">P77</strain>
    </source>
</reference>
<protein>
    <submittedName>
        <fullName evidence="4">SET domain-containing protein</fullName>
    </submittedName>
</protein>
<dbReference type="InterPro" id="IPR053185">
    <property type="entry name" value="SET_domain_protein"/>
</dbReference>
<dbReference type="InterPro" id="IPR001214">
    <property type="entry name" value="SET_dom"/>
</dbReference>
<dbReference type="EMBL" id="ML975258">
    <property type="protein sequence ID" value="KAF1837754.1"/>
    <property type="molecule type" value="Genomic_DNA"/>
</dbReference>
<evidence type="ECO:0000313" key="5">
    <source>
        <dbReference type="Proteomes" id="UP000800040"/>
    </source>
</evidence>
<organism evidence="4 5">
    <name type="scientific">Decorospora gaudefroyi</name>
    <dbReference type="NCBI Taxonomy" id="184978"/>
    <lineage>
        <taxon>Eukaryota</taxon>
        <taxon>Fungi</taxon>
        <taxon>Dikarya</taxon>
        <taxon>Ascomycota</taxon>
        <taxon>Pezizomycotina</taxon>
        <taxon>Dothideomycetes</taxon>
        <taxon>Pleosporomycetidae</taxon>
        <taxon>Pleosporales</taxon>
        <taxon>Pleosporineae</taxon>
        <taxon>Pleosporaceae</taxon>
        <taxon>Decorospora</taxon>
    </lineage>
</organism>
<dbReference type="OrthoDB" id="1028014at2759"/>
<feature type="region of interest" description="Disordered" evidence="1">
    <location>
        <begin position="431"/>
        <end position="459"/>
    </location>
</feature>
<dbReference type="Proteomes" id="UP000800040">
    <property type="component" value="Unassembled WGS sequence"/>
</dbReference>
<evidence type="ECO:0000256" key="1">
    <source>
        <dbReference type="SAM" id="MobiDB-lite"/>
    </source>
</evidence>